<sequence length="406" mass="43977">MKGLRRFREKEGKGFSPSVVIGLIGVNIILLFFAWPSIQQTFPSLFAKKQEQLIKRTPPLVTVEPVRRASVSRRKMLSGTIKSTNSVSLMSEIPGKIKSIHFKEGAMVKEGHLLIQLDNRQAIAEVREAKARVKQLEAQYRRTKILTDRQYGSVATLEKAAADLEAAKAALEKAEVHLTYTQIRAPFDGYMGFKNIGPGDHNISTGTRISNNQELAVIVSPDPLEVNFTVPENEAHAIDVGQEIDVTVEGVNELPVSATVLAIEPYSSPSSHSVNVKAELRNQSNEFKPGMFARVNISLSSDSDSIVVPESAVVPEGDQKYVFVVMRGRAIQKSVILGASENGLVQVTHGLNEGDVAVIDGGGLLVDGQMVRTQEVSELLEKGAKDGSPASKNGGGSGSKKEEGKR</sequence>
<dbReference type="Proteomes" id="UP001320209">
    <property type="component" value="Chromosome"/>
</dbReference>
<evidence type="ECO:0000259" key="6">
    <source>
        <dbReference type="Pfam" id="PF25954"/>
    </source>
</evidence>
<keyword evidence="4" id="KW-0472">Membrane</keyword>
<gene>
    <name evidence="8" type="ORF">HYD_3910</name>
</gene>
<dbReference type="Gene3D" id="1.10.287.470">
    <property type="entry name" value="Helix hairpin bin"/>
    <property type="match status" value="1"/>
</dbReference>
<dbReference type="RefSeq" id="WP_236864464.1">
    <property type="nucleotide sequence ID" value="NZ_AP025225.1"/>
</dbReference>
<protein>
    <submittedName>
        <fullName evidence="8">MexH family multidrug efflux RND transporter periplasmic adaptor subunit</fullName>
    </submittedName>
</protein>
<dbReference type="InterPro" id="IPR058625">
    <property type="entry name" value="MdtA-like_BSH"/>
</dbReference>
<feature type="coiled-coil region" evidence="2">
    <location>
        <begin position="119"/>
        <end position="177"/>
    </location>
</feature>
<dbReference type="SUPFAM" id="SSF111369">
    <property type="entry name" value="HlyD-like secretion proteins"/>
    <property type="match status" value="1"/>
</dbReference>
<feature type="region of interest" description="Disordered" evidence="3">
    <location>
        <begin position="378"/>
        <end position="406"/>
    </location>
</feature>
<dbReference type="InterPro" id="IPR006143">
    <property type="entry name" value="RND_pump_MFP"/>
</dbReference>
<dbReference type="PANTHER" id="PTHR30469:SF15">
    <property type="entry name" value="HLYD FAMILY OF SECRETION PROTEINS"/>
    <property type="match status" value="1"/>
</dbReference>
<accession>A0ABN6L344</accession>
<evidence type="ECO:0000256" key="3">
    <source>
        <dbReference type="SAM" id="MobiDB-lite"/>
    </source>
</evidence>
<keyword evidence="2" id="KW-0175">Coiled coil</keyword>
<dbReference type="Pfam" id="PF25989">
    <property type="entry name" value="YknX_C"/>
    <property type="match status" value="1"/>
</dbReference>
<dbReference type="PANTHER" id="PTHR30469">
    <property type="entry name" value="MULTIDRUG RESISTANCE PROTEIN MDTA"/>
    <property type="match status" value="1"/>
</dbReference>
<evidence type="ECO:0000256" key="1">
    <source>
        <dbReference type="ARBA" id="ARBA00009477"/>
    </source>
</evidence>
<feature type="domain" description="YknX-like C-terminal permuted SH3-like" evidence="7">
    <location>
        <begin position="306"/>
        <end position="372"/>
    </location>
</feature>
<dbReference type="Gene3D" id="2.40.30.170">
    <property type="match status" value="1"/>
</dbReference>
<evidence type="ECO:0000313" key="9">
    <source>
        <dbReference type="Proteomes" id="UP001320209"/>
    </source>
</evidence>
<feature type="transmembrane region" description="Helical" evidence="4">
    <location>
        <begin position="20"/>
        <end position="38"/>
    </location>
</feature>
<keyword evidence="4" id="KW-1133">Transmembrane helix</keyword>
<dbReference type="Gene3D" id="2.40.420.20">
    <property type="match status" value="1"/>
</dbReference>
<dbReference type="Gene3D" id="2.40.50.100">
    <property type="match status" value="1"/>
</dbReference>
<evidence type="ECO:0000256" key="4">
    <source>
        <dbReference type="SAM" id="Phobius"/>
    </source>
</evidence>
<dbReference type="InterPro" id="IPR058792">
    <property type="entry name" value="Beta-barrel_RND_2"/>
</dbReference>
<comment type="similarity">
    <text evidence="1">Belongs to the membrane fusion protein (MFP) (TC 8.A.1) family.</text>
</comment>
<evidence type="ECO:0000259" key="5">
    <source>
        <dbReference type="Pfam" id="PF25917"/>
    </source>
</evidence>
<dbReference type="Pfam" id="PF25954">
    <property type="entry name" value="Beta-barrel_RND_2"/>
    <property type="match status" value="1"/>
</dbReference>
<feature type="domain" description="CusB-like beta-barrel" evidence="6">
    <location>
        <begin position="226"/>
        <end position="298"/>
    </location>
</feature>
<organism evidence="8 9">
    <name type="scientific">Candidatus Hydrogenosomobacter endosymbioticus</name>
    <dbReference type="NCBI Taxonomy" id="2558174"/>
    <lineage>
        <taxon>Bacteria</taxon>
        <taxon>Pseudomonadati</taxon>
        <taxon>Pseudomonadota</taxon>
        <taxon>Alphaproteobacteria</taxon>
        <taxon>Holosporales</taxon>
        <taxon>Holosporaceae</taxon>
        <taxon>Candidatus Hydrogenosomobacter</taxon>
    </lineage>
</organism>
<evidence type="ECO:0000313" key="8">
    <source>
        <dbReference type="EMBL" id="BDB96258.1"/>
    </source>
</evidence>
<evidence type="ECO:0000256" key="2">
    <source>
        <dbReference type="SAM" id="Coils"/>
    </source>
</evidence>
<name>A0ABN6L344_9PROT</name>
<dbReference type="NCBIfam" id="TIGR01730">
    <property type="entry name" value="RND_mfp"/>
    <property type="match status" value="1"/>
</dbReference>
<dbReference type="EMBL" id="AP025225">
    <property type="protein sequence ID" value="BDB96258.1"/>
    <property type="molecule type" value="Genomic_DNA"/>
</dbReference>
<keyword evidence="4" id="KW-0812">Transmembrane</keyword>
<keyword evidence="9" id="KW-1185">Reference proteome</keyword>
<evidence type="ECO:0000259" key="7">
    <source>
        <dbReference type="Pfam" id="PF25989"/>
    </source>
</evidence>
<dbReference type="Pfam" id="PF25917">
    <property type="entry name" value="BSH_RND"/>
    <property type="match status" value="1"/>
</dbReference>
<reference evidence="8" key="1">
    <citation type="submission" date="2021-10" db="EMBL/GenBank/DDBJ databases">
        <title>Genome Sequence of The Candidatus Hydrogeosomobacter endosymbioticus, an Intracellular Bacterial Symbiont of the Anaerobic Ciliate GW7.</title>
        <authorList>
            <person name="Shiohama Y."/>
            <person name="Shinzato N."/>
        </authorList>
    </citation>
    <scope>NUCLEOTIDE SEQUENCE [LARGE SCALE GENOMIC DNA]</scope>
    <source>
        <strain evidence="8">200920</strain>
    </source>
</reference>
<dbReference type="InterPro" id="IPR058637">
    <property type="entry name" value="YknX-like_C"/>
</dbReference>
<proteinExistence type="inferred from homology"/>
<feature type="domain" description="Multidrug resistance protein MdtA-like barrel-sandwich hybrid" evidence="5">
    <location>
        <begin position="86"/>
        <end position="206"/>
    </location>
</feature>